<evidence type="ECO:0000313" key="2">
    <source>
        <dbReference type="Proteomes" id="UP000014500"/>
    </source>
</evidence>
<reference evidence="1" key="2">
    <citation type="submission" date="2015-02" db="UniProtKB">
        <authorList>
            <consortium name="EnsemblMetazoa"/>
        </authorList>
    </citation>
    <scope>IDENTIFICATION</scope>
</reference>
<name>T1JEG7_STRMM</name>
<accession>T1JEG7</accession>
<dbReference type="EnsemblMetazoa" id="SMAR012213-RA">
    <property type="protein sequence ID" value="SMAR012213-PA"/>
    <property type="gene ID" value="SMAR012213"/>
</dbReference>
<dbReference type="Proteomes" id="UP000014500">
    <property type="component" value="Unassembled WGS sequence"/>
</dbReference>
<dbReference type="AlphaFoldDB" id="T1JEG7"/>
<keyword evidence="2" id="KW-1185">Reference proteome</keyword>
<organism evidence="1 2">
    <name type="scientific">Strigamia maritima</name>
    <name type="common">European centipede</name>
    <name type="synonym">Geophilus maritimus</name>
    <dbReference type="NCBI Taxonomy" id="126957"/>
    <lineage>
        <taxon>Eukaryota</taxon>
        <taxon>Metazoa</taxon>
        <taxon>Ecdysozoa</taxon>
        <taxon>Arthropoda</taxon>
        <taxon>Myriapoda</taxon>
        <taxon>Chilopoda</taxon>
        <taxon>Pleurostigmophora</taxon>
        <taxon>Geophilomorpha</taxon>
        <taxon>Linotaeniidae</taxon>
        <taxon>Strigamia</taxon>
    </lineage>
</organism>
<sequence>MNLGLEESFRSDDWVFDTGASSHICRNRTLKQCSSRSLTQIWLSNDSGVYEAVATNKFGSGHRESEFQVLIKSIDSEHDNSTML</sequence>
<evidence type="ECO:0000313" key="1">
    <source>
        <dbReference type="EnsemblMetazoa" id="SMAR012213-PA"/>
    </source>
</evidence>
<reference evidence="2" key="1">
    <citation type="submission" date="2011-05" db="EMBL/GenBank/DDBJ databases">
        <authorList>
            <person name="Richards S.R."/>
            <person name="Qu J."/>
            <person name="Jiang H."/>
            <person name="Jhangiani S.N."/>
            <person name="Agravi P."/>
            <person name="Goodspeed R."/>
            <person name="Gross S."/>
            <person name="Mandapat C."/>
            <person name="Jackson L."/>
            <person name="Mathew T."/>
            <person name="Pu L."/>
            <person name="Thornton R."/>
            <person name="Saada N."/>
            <person name="Wilczek-Boney K.B."/>
            <person name="Lee S."/>
            <person name="Kovar C."/>
            <person name="Wu Y."/>
            <person name="Scherer S.E."/>
            <person name="Worley K.C."/>
            <person name="Muzny D.M."/>
            <person name="Gibbs R."/>
        </authorList>
    </citation>
    <scope>NUCLEOTIDE SEQUENCE</scope>
    <source>
        <strain evidence="2">Brora</strain>
    </source>
</reference>
<proteinExistence type="predicted"/>
<protein>
    <submittedName>
        <fullName evidence="1">Uncharacterized protein</fullName>
    </submittedName>
</protein>
<dbReference type="HOGENOM" id="CLU_2530338_0_0_1"/>
<dbReference type="EMBL" id="JH432117">
    <property type="status" value="NOT_ANNOTATED_CDS"/>
    <property type="molecule type" value="Genomic_DNA"/>
</dbReference>